<accession>A0A3P6UHP3</accession>
<evidence type="ECO:0000313" key="2">
    <source>
        <dbReference type="EMBL" id="VDK78608.1"/>
    </source>
</evidence>
<proteinExistence type="predicted"/>
<keyword evidence="1" id="KW-0732">Signal</keyword>
<protein>
    <submittedName>
        <fullName evidence="2">Uncharacterized protein</fullName>
    </submittedName>
</protein>
<dbReference type="Proteomes" id="UP000277928">
    <property type="component" value="Unassembled WGS sequence"/>
</dbReference>
<name>A0A3P6UHP3_LITSI</name>
<feature type="signal peptide" evidence="1">
    <location>
        <begin position="1"/>
        <end position="27"/>
    </location>
</feature>
<reference evidence="2 3" key="1">
    <citation type="submission" date="2018-08" db="EMBL/GenBank/DDBJ databases">
        <authorList>
            <person name="Laetsch R D."/>
            <person name="Stevens L."/>
            <person name="Kumar S."/>
            <person name="Blaxter L. M."/>
        </authorList>
    </citation>
    <scope>NUCLEOTIDE SEQUENCE [LARGE SCALE GENOMIC DNA]</scope>
</reference>
<keyword evidence="3" id="KW-1185">Reference proteome</keyword>
<dbReference type="AlphaFoldDB" id="A0A3P6UHP3"/>
<evidence type="ECO:0000256" key="1">
    <source>
        <dbReference type="SAM" id="SignalP"/>
    </source>
</evidence>
<evidence type="ECO:0000313" key="3">
    <source>
        <dbReference type="Proteomes" id="UP000277928"/>
    </source>
</evidence>
<dbReference type="EMBL" id="UYRX01000252">
    <property type="protein sequence ID" value="VDK78608.1"/>
    <property type="molecule type" value="Genomic_DNA"/>
</dbReference>
<gene>
    <name evidence="2" type="ORF">NLS_LOCUS4138</name>
</gene>
<feature type="chain" id="PRO_5018222950" evidence="1">
    <location>
        <begin position="28"/>
        <end position="142"/>
    </location>
</feature>
<organism evidence="2 3">
    <name type="scientific">Litomosoides sigmodontis</name>
    <name type="common">Filarial nematode worm</name>
    <dbReference type="NCBI Taxonomy" id="42156"/>
    <lineage>
        <taxon>Eukaryota</taxon>
        <taxon>Metazoa</taxon>
        <taxon>Ecdysozoa</taxon>
        <taxon>Nematoda</taxon>
        <taxon>Chromadorea</taxon>
        <taxon>Rhabditida</taxon>
        <taxon>Spirurina</taxon>
        <taxon>Spiruromorpha</taxon>
        <taxon>Filarioidea</taxon>
        <taxon>Onchocercidae</taxon>
        <taxon>Litomosoides</taxon>
    </lineage>
</organism>
<sequence length="142" mass="15943">MLLAARCSVPAMMVRCVVVSSTAMVGGVDVDCKQEHIIDQLKAKILNKLSATYLSATKLLTLKMHCYIFVQQHLVVRLDKLPKHCGLNPRVTNYCFFGQKMVPEQDSSKLGQQFCFQFSQQPFQMEALKLICGDLSRSLSVN</sequence>